<reference evidence="2 3" key="1">
    <citation type="submission" date="2023-04" db="EMBL/GenBank/DDBJ databases">
        <title>Funneling lignin-derived compounds into biodiesel using alkali-halophilic Citricoccus sp. P2.</title>
        <authorList>
            <person name="Luo C.-B."/>
        </authorList>
    </citation>
    <scope>NUCLEOTIDE SEQUENCE [LARGE SCALE GENOMIC DNA]</scope>
    <source>
        <strain evidence="2 3">P2</strain>
    </source>
</reference>
<protein>
    <submittedName>
        <fullName evidence="2">MBL fold metallo-hydrolase</fullName>
    </submittedName>
</protein>
<dbReference type="EMBL" id="CP121252">
    <property type="protein sequence ID" value="WFP15289.1"/>
    <property type="molecule type" value="Genomic_DNA"/>
</dbReference>
<dbReference type="CDD" id="cd06262">
    <property type="entry name" value="metallo-hydrolase-like_MBL-fold"/>
    <property type="match status" value="1"/>
</dbReference>
<proteinExistence type="predicted"/>
<dbReference type="InterPro" id="IPR036866">
    <property type="entry name" value="RibonucZ/Hydroxyglut_hydro"/>
</dbReference>
<accession>A0ABY8H2E1</accession>
<sequence>MSSSAHSTAGPITVVQDLPEVTIRTRSVSSMDNNVYLITSKTSGTQVLIDAADDPAAIMELLASAAVDTPCHTTLAVIITTHQHWDHVRALAEVSEQTQTSTAAGTADADAIQEQTSVTPKVLLNHGDAAHFDGISLDIIGLRGHTPGSVALAFVPDADAPTVLFTGDSLFPGGVGNTQNDSVRFTQLFDDVTSRIFDVYDDDTIVLPGHGASTTLGQERPHLDEWRARGW</sequence>
<evidence type="ECO:0000313" key="2">
    <source>
        <dbReference type="EMBL" id="WFP15289.1"/>
    </source>
</evidence>
<dbReference type="RefSeq" id="WP_270105284.1">
    <property type="nucleotide sequence ID" value="NZ_CP121252.1"/>
</dbReference>
<name>A0ABY8H2E1_9MICC</name>
<keyword evidence="3" id="KW-1185">Reference proteome</keyword>
<dbReference type="PANTHER" id="PTHR46233:SF1">
    <property type="entry name" value="CONSERVED PROTEIN"/>
    <property type="match status" value="1"/>
</dbReference>
<dbReference type="SMART" id="SM00849">
    <property type="entry name" value="Lactamase_B"/>
    <property type="match status" value="1"/>
</dbReference>
<organism evidence="2 3">
    <name type="scientific">Citricoccus muralis</name>
    <dbReference type="NCBI Taxonomy" id="169134"/>
    <lineage>
        <taxon>Bacteria</taxon>
        <taxon>Bacillati</taxon>
        <taxon>Actinomycetota</taxon>
        <taxon>Actinomycetes</taxon>
        <taxon>Micrococcales</taxon>
        <taxon>Micrococcaceae</taxon>
        <taxon>Citricoccus</taxon>
    </lineage>
</organism>
<dbReference type="InterPro" id="IPR001279">
    <property type="entry name" value="Metallo-B-lactamas"/>
</dbReference>
<dbReference type="PANTHER" id="PTHR46233">
    <property type="entry name" value="HYDROXYACYLGLUTATHIONE HYDROLASE GLOC"/>
    <property type="match status" value="1"/>
</dbReference>
<dbReference type="Pfam" id="PF00753">
    <property type="entry name" value="Lactamase_B"/>
    <property type="match status" value="1"/>
</dbReference>
<dbReference type="Gene3D" id="3.60.15.10">
    <property type="entry name" value="Ribonuclease Z/Hydroxyacylglutathione hydrolase-like"/>
    <property type="match status" value="1"/>
</dbReference>
<dbReference type="InterPro" id="IPR051453">
    <property type="entry name" value="MBL_Glyoxalase_II"/>
</dbReference>
<dbReference type="SUPFAM" id="SSF56281">
    <property type="entry name" value="Metallo-hydrolase/oxidoreductase"/>
    <property type="match status" value="1"/>
</dbReference>
<evidence type="ECO:0000259" key="1">
    <source>
        <dbReference type="SMART" id="SM00849"/>
    </source>
</evidence>
<dbReference type="Proteomes" id="UP001219037">
    <property type="component" value="Chromosome"/>
</dbReference>
<feature type="domain" description="Metallo-beta-lactamase" evidence="1">
    <location>
        <begin position="32"/>
        <end position="210"/>
    </location>
</feature>
<evidence type="ECO:0000313" key="3">
    <source>
        <dbReference type="Proteomes" id="UP001219037"/>
    </source>
</evidence>
<gene>
    <name evidence="2" type="ORF">P8192_07555</name>
</gene>